<sequence>MQHQPNLLELGLARLQLFKAICLPTIKQQTNQQFLWIIRTDPEIHPTLKENLLEDLQDLPNVALVGSNEIKKGSLDDGFRGGDAIKDITTSSLFLGNMDLVQSYHLSARKNTVLETNLDADDGFGLNFVETAQRVTESKFRKNKRKTAWLNLCVGRHLEWQYFAPWDNTTDRGSLNLGSTHICVTAGLSWATMANAEPDFTEAHHLIKQETKECKNVKRKHLGCWDELPDSELLVIRARTPTSTGMARVLTPESEWTQDQVDAHSGLWPMLPTSFGISTADIITSHKYLTDHMEDIVGDNLRGQCQKDHSCSEGIKKKLKKIIYKDRMWKNKHDVVHVIQTSIDSLLSANVLRQFSFDSLEAQTSYEFLWIIRVKEVSDSQELNDFLTSKIVGKSPLNILVVQSDQTSTVNFRVPQAMVGISEETLLYGEMDILEAFHEAAQDRTLVETFLEPHDALSKSFVEEIQESTVMQLETSQMMDDKNVWYYRCTSKFIEWNYFTPEGYDNDAGFLSLGGSDGIQCVENPGVTRISRPGAEIPYSGDANQISECHTLVLLQINSGCYAPMFSNETLTARAIIPESVEKPVPRQVEASDLEVLGEEDKHLRSVLRDSINIHPSAVETMRSYIKKNQCSDSRTCNVEWDSEHGVTQVIQTSLNDESLFLYWRYFCLSLEAQSTNKFLWIIRVSLDSVLMEKLMTVIRNIPLNVIVVKSAVSPDVSFRHVEAIKDIRNETLAYGDMTLLEYFHLSAQRQPLLETFLRPTEGLSKQFVAKLQESAAAKAKNNTGVSNQDSWYYRCASQVVEWRVIASEDPLFEAGKASRANDDTEACMNRPGTTRISLPGADIPSGDRKRTVDRACSGSIGLFRSGCSAPIKQGIRAARVVTTAQTEEQQPEVVNATAYLEEQKGWYDFLGEDFGIYRMSLLQLVSKTRRKALSSAPAMWQNQRNIVHVVYSRFMQQQGSLMELGVARLNLMKALCVPTVFEQTNSDFLWVVRTDPELLPSLKEGLIDVLKGIPNVVLVASDVAVDGFSDGSFRKDSAMGEFRKESLLLGDLNLLRSYHEASKSNTLVETNLDTDDGIALNFVESVQAHVHSLFDVDRDQDGWLQICISRHMEWHVYSPWEKRSDRGCMLPGKGRSCIKSGLSWATQPKSTPEFSKEVHNLKEYVASCYVGNSTENSLFKGCWVNVQRQDPENDVVAIRSMTPASSGLAKGTISSFDWSIKSLLFDKSAWSLLDPYFSIRPAEVKELRKYLVDNQEQVNTDNERSKCTHEKTCAGKWKNKHKVVHVILTDVQDPNFSDPWHRVSLSSLTRQSTYEFLWIIRVADFTDSRIIETILRPMEESPFKDKIMVVNSSSFSFESFRSPQAIADISESSLLHGNVSIIHDYHQASQTRPLLETYLQATEGLTRTYVDEIQVSASSWGRENDANDGDTRMWYYQCVPEYMEANYRHPRGDFVENVFLRTIGLNESRCVDRPGTTRVSLPGSKIGVDTSLQDAQECSHYNNTPRIGCFVQVEALKTLALRLCLPNQVQQATSLSESEIVALEKQQMRFVMQLRLQYSVFPPTLTTMNRLIADNSRQSIHVIHTWIQDQQSILTWRMLSIDTLVKQDDQNFLWIIRTNITDVDVIKGISFPIRFNYNEPDNIFLVRSNRKTTGIDFRRPEALADVTEETLVRGKLKNLRNQQKAAQGRTVIETYLSPTDGLNTGFVRQIQDSVSSVMRSSNWVGHKTRIGDMTNEKESWYFQCADKHLEWTFFSPQGDTRKTGYLSMRRATTNACVSNPGASRVSFPGSEVSYEMNFSGIKSCTAFHTNGCSVPFSSKHVMAARAVIPDSVENAPLPASPGNTGKKIPDQNELLDVMFTEFGMGPNGFEILRTEMHKLQCSEEGGCLGRWESPFGVTHVMYTSLRDLLTTAVWRQFTFALEQQTNNKFLYIIRVSPDKDILKEVIKPCIKTPLNIIVAKSTNDPSMDYDFRQPEAIADLNANTIVTLNGEEPEMLKHFHESAQNSTLVETFLQPGDALKSTFAMEIQDFTATHIKKRQTPSVYYQCSPTHWEWNYYTPDGHDMDHGSLEIVNASTSQCMDRPGKTRISLPGAQIDASFPGPSKLCTESSIEHECYLPMKFSDQKYVPYGARVVVPEFLKDESSSLPHPHDDITTANHIQRQMQAFKQAFSVKPLPLKHMKQKIKNLLEKEFNALEKKSKRQLR</sequence>
<organism evidence="2 3">
    <name type="scientific">Cylindrotheca closterium</name>
    <dbReference type="NCBI Taxonomy" id="2856"/>
    <lineage>
        <taxon>Eukaryota</taxon>
        <taxon>Sar</taxon>
        <taxon>Stramenopiles</taxon>
        <taxon>Ochrophyta</taxon>
        <taxon>Bacillariophyta</taxon>
        <taxon>Bacillariophyceae</taxon>
        <taxon>Bacillariophycidae</taxon>
        <taxon>Bacillariales</taxon>
        <taxon>Bacillariaceae</taxon>
        <taxon>Cylindrotheca</taxon>
    </lineage>
</organism>
<keyword evidence="3" id="KW-1185">Reference proteome</keyword>
<name>A0AAD2G8T0_9STRA</name>
<proteinExistence type="predicted"/>
<feature type="region of interest" description="Disordered" evidence="1">
    <location>
        <begin position="824"/>
        <end position="851"/>
    </location>
</feature>
<gene>
    <name evidence="2" type="ORF">CYCCA115_LOCUS20419</name>
</gene>
<evidence type="ECO:0000256" key="1">
    <source>
        <dbReference type="SAM" id="MobiDB-lite"/>
    </source>
</evidence>
<reference evidence="2" key="1">
    <citation type="submission" date="2023-08" db="EMBL/GenBank/DDBJ databases">
        <authorList>
            <person name="Audoor S."/>
            <person name="Bilcke G."/>
        </authorList>
    </citation>
    <scope>NUCLEOTIDE SEQUENCE</scope>
</reference>
<comment type="caution">
    <text evidence="2">The sequence shown here is derived from an EMBL/GenBank/DDBJ whole genome shotgun (WGS) entry which is preliminary data.</text>
</comment>
<evidence type="ECO:0000313" key="2">
    <source>
        <dbReference type="EMBL" id="CAJ1963994.1"/>
    </source>
</evidence>
<accession>A0AAD2G8T0</accession>
<dbReference type="InterPro" id="IPR021466">
    <property type="entry name" value="Put_rhamnosyl_transferase"/>
</dbReference>
<dbReference type="Proteomes" id="UP001295423">
    <property type="component" value="Unassembled WGS sequence"/>
</dbReference>
<protein>
    <submittedName>
        <fullName evidence="2">Uncharacterized protein</fullName>
    </submittedName>
</protein>
<dbReference type="Pfam" id="PF11316">
    <property type="entry name" value="Rhamno_transf"/>
    <property type="match status" value="1"/>
</dbReference>
<dbReference type="EMBL" id="CAKOGP040002169">
    <property type="protein sequence ID" value="CAJ1963994.1"/>
    <property type="molecule type" value="Genomic_DNA"/>
</dbReference>
<evidence type="ECO:0000313" key="3">
    <source>
        <dbReference type="Proteomes" id="UP001295423"/>
    </source>
</evidence>